<evidence type="ECO:0008006" key="4">
    <source>
        <dbReference type="Google" id="ProtNLM"/>
    </source>
</evidence>
<gene>
    <name evidence="2" type="ORF">SPPG_03190</name>
</gene>
<dbReference type="SUPFAM" id="SSF82657">
    <property type="entry name" value="BolA-like"/>
    <property type="match status" value="1"/>
</dbReference>
<dbReference type="GO" id="GO:0016226">
    <property type="term" value="P:iron-sulfur cluster assembly"/>
    <property type="evidence" value="ECO:0007669"/>
    <property type="project" value="TreeGrafter"/>
</dbReference>
<organism evidence="2 3">
    <name type="scientific">Spizellomyces punctatus (strain DAOM BR117)</name>
    <dbReference type="NCBI Taxonomy" id="645134"/>
    <lineage>
        <taxon>Eukaryota</taxon>
        <taxon>Fungi</taxon>
        <taxon>Fungi incertae sedis</taxon>
        <taxon>Chytridiomycota</taxon>
        <taxon>Chytridiomycota incertae sedis</taxon>
        <taxon>Chytridiomycetes</taxon>
        <taxon>Spizellomycetales</taxon>
        <taxon>Spizellomycetaceae</taxon>
        <taxon>Spizellomyces</taxon>
    </lineage>
</organism>
<dbReference type="Pfam" id="PF01722">
    <property type="entry name" value="BolA"/>
    <property type="match status" value="1"/>
</dbReference>
<evidence type="ECO:0000313" key="2">
    <source>
        <dbReference type="EMBL" id="KND01378.1"/>
    </source>
</evidence>
<dbReference type="OMA" id="CLGGFGK"/>
<sequence>MFRSTLSVASLRQLLARKSVITIASQRHVSRSAFLNSFLNETPKMPGPMYSRIEEKLRTALQPTTLEIVDDSAKHKGHAAMRGVTGGETHFRVTAVSPKFEGKPAVQRHKLVYEILDQELKDGVHALSITAKTPAEYQKLQGS</sequence>
<keyword evidence="3" id="KW-1185">Reference proteome</keyword>
<dbReference type="PANTHER" id="PTHR46230:SF7">
    <property type="entry name" value="BOLA-LIKE PROTEIN 1"/>
    <property type="match status" value="1"/>
</dbReference>
<evidence type="ECO:0000313" key="3">
    <source>
        <dbReference type="Proteomes" id="UP000053201"/>
    </source>
</evidence>
<dbReference type="Proteomes" id="UP000053201">
    <property type="component" value="Unassembled WGS sequence"/>
</dbReference>
<dbReference type="GeneID" id="27686723"/>
<dbReference type="AlphaFoldDB" id="A0A0L0HK15"/>
<accession>A0A0L0HK15</accession>
<proteinExistence type="inferred from homology"/>
<dbReference type="VEuPathDB" id="FungiDB:SPPG_03190"/>
<dbReference type="PANTHER" id="PTHR46230">
    <property type="match status" value="1"/>
</dbReference>
<dbReference type="InterPro" id="IPR036065">
    <property type="entry name" value="BolA-like_sf"/>
</dbReference>
<evidence type="ECO:0000256" key="1">
    <source>
        <dbReference type="RuleBase" id="RU003860"/>
    </source>
</evidence>
<dbReference type="eggNOG" id="KOG2313">
    <property type="taxonomic scope" value="Eukaryota"/>
</dbReference>
<dbReference type="InterPro" id="IPR002634">
    <property type="entry name" value="BolA"/>
</dbReference>
<dbReference type="STRING" id="645134.A0A0L0HK15"/>
<comment type="similarity">
    <text evidence="1">Belongs to the BolA/IbaG family.</text>
</comment>
<reference evidence="2 3" key="1">
    <citation type="submission" date="2009-08" db="EMBL/GenBank/DDBJ databases">
        <title>The Genome Sequence of Spizellomyces punctatus strain DAOM BR117.</title>
        <authorList>
            <consortium name="The Broad Institute Genome Sequencing Platform"/>
            <person name="Russ C."/>
            <person name="Cuomo C."/>
            <person name="Shea T."/>
            <person name="Young S.K."/>
            <person name="Zeng Q."/>
            <person name="Koehrsen M."/>
            <person name="Haas B."/>
            <person name="Borodovsky M."/>
            <person name="Guigo R."/>
            <person name="Alvarado L."/>
            <person name="Berlin A."/>
            <person name="Bochicchio J."/>
            <person name="Borenstein D."/>
            <person name="Chapman S."/>
            <person name="Chen Z."/>
            <person name="Engels R."/>
            <person name="Freedman E."/>
            <person name="Gellesch M."/>
            <person name="Goldberg J."/>
            <person name="Griggs A."/>
            <person name="Gujja S."/>
            <person name="Heiman D."/>
            <person name="Hepburn T."/>
            <person name="Howarth C."/>
            <person name="Jen D."/>
            <person name="Larson L."/>
            <person name="Lewis B."/>
            <person name="Mehta T."/>
            <person name="Park D."/>
            <person name="Pearson M."/>
            <person name="Roberts A."/>
            <person name="Saif S."/>
            <person name="Shenoy N."/>
            <person name="Sisk P."/>
            <person name="Stolte C."/>
            <person name="Sykes S."/>
            <person name="Thomson T."/>
            <person name="Walk T."/>
            <person name="White J."/>
            <person name="Yandava C."/>
            <person name="Burger G."/>
            <person name="Gray M.W."/>
            <person name="Holland P.W.H."/>
            <person name="King N."/>
            <person name="Lang F.B.F."/>
            <person name="Roger A.J."/>
            <person name="Ruiz-Trillo I."/>
            <person name="Lander E."/>
            <person name="Nusbaum C."/>
        </authorList>
    </citation>
    <scope>NUCLEOTIDE SEQUENCE [LARGE SCALE GENOMIC DNA]</scope>
    <source>
        <strain evidence="2 3">DAOM BR117</strain>
    </source>
</reference>
<dbReference type="FunCoup" id="A0A0L0HK15">
    <property type="interactions" value="36"/>
</dbReference>
<dbReference type="RefSeq" id="XP_016609417.1">
    <property type="nucleotide sequence ID" value="XM_016751464.1"/>
</dbReference>
<protein>
    <recommendedName>
        <fullName evidence="4">BolA protein</fullName>
    </recommendedName>
</protein>
<dbReference type="EMBL" id="KQ257454">
    <property type="protein sequence ID" value="KND01378.1"/>
    <property type="molecule type" value="Genomic_DNA"/>
</dbReference>
<dbReference type="InParanoid" id="A0A0L0HK15"/>
<dbReference type="Gene3D" id="3.30.300.90">
    <property type="entry name" value="BolA-like"/>
    <property type="match status" value="1"/>
</dbReference>
<dbReference type="OrthoDB" id="411584at2759"/>
<name>A0A0L0HK15_SPIPD</name>